<evidence type="ECO:0000256" key="1">
    <source>
        <dbReference type="SAM" id="MobiDB-lite"/>
    </source>
</evidence>
<protein>
    <submittedName>
        <fullName evidence="2">Uncharacterized protein</fullName>
    </submittedName>
</protein>
<proteinExistence type="predicted"/>
<accession>A0A0E9WZ69</accession>
<feature type="region of interest" description="Disordered" evidence="1">
    <location>
        <begin position="76"/>
        <end position="95"/>
    </location>
</feature>
<reference evidence="2" key="1">
    <citation type="submission" date="2014-11" db="EMBL/GenBank/DDBJ databases">
        <authorList>
            <person name="Amaro Gonzalez C."/>
        </authorList>
    </citation>
    <scope>NUCLEOTIDE SEQUENCE</scope>
</reference>
<sequence>MTALPLASMTHAVQSALQTCEFTTRAQVSKTASYVQTHRGLKVWPRDAKFNLAQNGFQAHSKRAYRGKGLKNCRCRAAEDSDQSKGMESEGLRTV</sequence>
<organism evidence="2">
    <name type="scientific">Anguilla anguilla</name>
    <name type="common">European freshwater eel</name>
    <name type="synonym">Muraena anguilla</name>
    <dbReference type="NCBI Taxonomy" id="7936"/>
    <lineage>
        <taxon>Eukaryota</taxon>
        <taxon>Metazoa</taxon>
        <taxon>Chordata</taxon>
        <taxon>Craniata</taxon>
        <taxon>Vertebrata</taxon>
        <taxon>Euteleostomi</taxon>
        <taxon>Actinopterygii</taxon>
        <taxon>Neopterygii</taxon>
        <taxon>Teleostei</taxon>
        <taxon>Anguilliformes</taxon>
        <taxon>Anguillidae</taxon>
        <taxon>Anguilla</taxon>
    </lineage>
</organism>
<reference evidence="2" key="2">
    <citation type="journal article" date="2015" name="Fish Shellfish Immunol.">
        <title>Early steps in the European eel (Anguilla anguilla)-Vibrio vulnificus interaction in the gills: Role of the RtxA13 toxin.</title>
        <authorList>
            <person name="Callol A."/>
            <person name="Pajuelo D."/>
            <person name="Ebbesson L."/>
            <person name="Teles M."/>
            <person name="MacKenzie S."/>
            <person name="Amaro C."/>
        </authorList>
    </citation>
    <scope>NUCLEOTIDE SEQUENCE</scope>
</reference>
<name>A0A0E9WZ69_ANGAN</name>
<dbReference type="AlphaFoldDB" id="A0A0E9WZ69"/>
<evidence type="ECO:0000313" key="2">
    <source>
        <dbReference type="EMBL" id="JAH95506.1"/>
    </source>
</evidence>
<dbReference type="EMBL" id="GBXM01013071">
    <property type="protein sequence ID" value="JAH95506.1"/>
    <property type="molecule type" value="Transcribed_RNA"/>
</dbReference>